<reference evidence="18" key="2">
    <citation type="journal article" date="2023" name="Int. J. Mol. Sci.">
        <title>De Novo Assembly and Annotation of 11 Diverse Shrub Willow (Salix) Genomes Reveals Novel Gene Organization in Sex-Linked Regions.</title>
        <authorList>
            <person name="Hyden B."/>
            <person name="Feng K."/>
            <person name="Yates T.B."/>
            <person name="Jawdy S."/>
            <person name="Cereghino C."/>
            <person name="Smart L.B."/>
            <person name="Muchero W."/>
        </authorList>
    </citation>
    <scope>NUCLEOTIDE SEQUENCE</scope>
    <source>
        <tissue evidence="18">Shoot tip</tissue>
    </source>
</reference>
<comment type="similarity">
    <text evidence="3">In the N-terminal section; belongs to the PMEI family.</text>
</comment>
<evidence type="ECO:0000256" key="5">
    <source>
        <dbReference type="ARBA" id="ARBA00013229"/>
    </source>
</evidence>
<feature type="domain" description="Pectinesterase inhibitor" evidence="17">
    <location>
        <begin position="45"/>
        <end position="193"/>
    </location>
</feature>
<evidence type="ECO:0000256" key="4">
    <source>
        <dbReference type="ARBA" id="ARBA00007786"/>
    </source>
</evidence>
<dbReference type="SUPFAM" id="SSF51126">
    <property type="entry name" value="Pectin lyase-like"/>
    <property type="match status" value="1"/>
</dbReference>
<evidence type="ECO:0000256" key="9">
    <source>
        <dbReference type="ARBA" id="ARBA00023085"/>
    </source>
</evidence>
<evidence type="ECO:0000256" key="10">
    <source>
        <dbReference type="ARBA" id="ARBA00023157"/>
    </source>
</evidence>
<dbReference type="Gene3D" id="2.160.20.10">
    <property type="entry name" value="Single-stranded right-handed beta-helix, Pectin lyase-like"/>
    <property type="match status" value="1"/>
</dbReference>
<evidence type="ECO:0000256" key="11">
    <source>
        <dbReference type="ARBA" id="ARBA00023180"/>
    </source>
</evidence>
<evidence type="ECO:0000256" key="7">
    <source>
        <dbReference type="ARBA" id="ARBA00022525"/>
    </source>
</evidence>
<dbReference type="GO" id="GO:0042545">
    <property type="term" value="P:cell wall modification"/>
    <property type="evidence" value="ECO:0007669"/>
    <property type="project" value="InterPro"/>
</dbReference>
<dbReference type="Pfam" id="PF04043">
    <property type="entry name" value="PMEI"/>
    <property type="match status" value="1"/>
</dbReference>
<evidence type="ECO:0000256" key="6">
    <source>
        <dbReference type="ARBA" id="ARBA00022512"/>
    </source>
</evidence>
<organism evidence="18 19">
    <name type="scientific">Salix purpurea</name>
    <name type="common">Purple osier willow</name>
    <dbReference type="NCBI Taxonomy" id="77065"/>
    <lineage>
        <taxon>Eukaryota</taxon>
        <taxon>Viridiplantae</taxon>
        <taxon>Streptophyta</taxon>
        <taxon>Embryophyta</taxon>
        <taxon>Tracheophyta</taxon>
        <taxon>Spermatophyta</taxon>
        <taxon>Magnoliopsida</taxon>
        <taxon>eudicotyledons</taxon>
        <taxon>Gunneridae</taxon>
        <taxon>Pentapetalae</taxon>
        <taxon>rosids</taxon>
        <taxon>fabids</taxon>
        <taxon>Malpighiales</taxon>
        <taxon>Salicaceae</taxon>
        <taxon>Saliceae</taxon>
        <taxon>Salix</taxon>
    </lineage>
</organism>
<dbReference type="EC" id="3.1.1.11" evidence="5"/>
<dbReference type="SUPFAM" id="SSF101148">
    <property type="entry name" value="Plant invertase/pectin methylesterase inhibitor"/>
    <property type="match status" value="1"/>
</dbReference>
<dbReference type="SMART" id="SM00856">
    <property type="entry name" value="PMEI"/>
    <property type="match status" value="1"/>
</dbReference>
<dbReference type="InterPro" id="IPR006501">
    <property type="entry name" value="Pectinesterase_inhib_dom"/>
</dbReference>
<evidence type="ECO:0000256" key="13">
    <source>
        <dbReference type="ARBA" id="ARBA00047928"/>
    </source>
</evidence>
<comment type="similarity">
    <text evidence="4">In the C-terminal section; belongs to the pectinesterase family.</text>
</comment>
<evidence type="ECO:0000313" key="18">
    <source>
        <dbReference type="EMBL" id="KAJ6775178.1"/>
    </source>
</evidence>
<dbReference type="EMBL" id="JAPFFK010000002">
    <property type="protein sequence ID" value="KAJ6775178.1"/>
    <property type="molecule type" value="Genomic_DNA"/>
</dbReference>
<keyword evidence="12" id="KW-0961">Cell wall biogenesis/degradation</keyword>
<evidence type="ECO:0000256" key="12">
    <source>
        <dbReference type="ARBA" id="ARBA00023316"/>
    </source>
</evidence>
<protein>
    <recommendedName>
        <fullName evidence="5">pectinesterase</fullName>
        <ecNumber evidence="5">3.1.1.11</ecNumber>
    </recommendedName>
</protein>
<dbReference type="FunFam" id="2.160.20.10:FF:000029">
    <property type="entry name" value="Pectinesterase 4"/>
    <property type="match status" value="1"/>
</dbReference>
<keyword evidence="16" id="KW-0732">Signal</keyword>
<evidence type="ECO:0000259" key="17">
    <source>
        <dbReference type="SMART" id="SM00856"/>
    </source>
</evidence>
<keyword evidence="7" id="KW-0964">Secreted</keyword>
<dbReference type="InterPro" id="IPR012334">
    <property type="entry name" value="Pectin_lyas_fold"/>
</dbReference>
<dbReference type="CDD" id="cd15798">
    <property type="entry name" value="PMEI-like_3"/>
    <property type="match status" value="1"/>
</dbReference>
<dbReference type="InterPro" id="IPR035513">
    <property type="entry name" value="Invertase/methylesterase_inhib"/>
</dbReference>
<evidence type="ECO:0000256" key="15">
    <source>
        <dbReference type="SAM" id="MobiDB-lite"/>
    </source>
</evidence>
<comment type="pathway">
    <text evidence="2">Glycan metabolism; pectin degradation; 2-dehydro-3-deoxy-D-gluconate from pectin: step 1/5.</text>
</comment>
<keyword evidence="8" id="KW-0378">Hydrolase</keyword>
<gene>
    <name evidence="18" type="ORF">OIU79_018373</name>
</gene>
<dbReference type="GO" id="GO:0004857">
    <property type="term" value="F:enzyme inhibitor activity"/>
    <property type="evidence" value="ECO:0007669"/>
    <property type="project" value="InterPro"/>
</dbReference>
<dbReference type="Proteomes" id="UP001151532">
    <property type="component" value="Chromosome 5"/>
</dbReference>
<feature type="region of interest" description="Disordered" evidence="15">
    <location>
        <begin position="28"/>
        <end position="47"/>
    </location>
</feature>
<dbReference type="GO" id="GO:0030599">
    <property type="term" value="F:pectinesterase activity"/>
    <property type="evidence" value="ECO:0007669"/>
    <property type="project" value="UniProtKB-EC"/>
</dbReference>
<keyword evidence="6" id="KW-0134">Cell wall</keyword>
<comment type="caution">
    <text evidence="18">The sequence shown here is derived from an EMBL/GenBank/DDBJ whole genome shotgun (WGS) entry which is preliminary data.</text>
</comment>
<feature type="chain" id="PRO_5040428767" description="pectinesterase" evidence="16">
    <location>
        <begin position="23"/>
        <end position="558"/>
    </location>
</feature>
<dbReference type="InterPro" id="IPR000070">
    <property type="entry name" value="Pectinesterase_cat"/>
</dbReference>
<comment type="catalytic activity">
    <reaction evidence="13">
        <text>[(1-&gt;4)-alpha-D-galacturonosyl methyl ester](n) + n H2O = [(1-&gt;4)-alpha-D-galacturonosyl](n) + n methanol + n H(+)</text>
        <dbReference type="Rhea" id="RHEA:22380"/>
        <dbReference type="Rhea" id="RHEA-COMP:14570"/>
        <dbReference type="Rhea" id="RHEA-COMP:14573"/>
        <dbReference type="ChEBI" id="CHEBI:15377"/>
        <dbReference type="ChEBI" id="CHEBI:15378"/>
        <dbReference type="ChEBI" id="CHEBI:17790"/>
        <dbReference type="ChEBI" id="CHEBI:140522"/>
        <dbReference type="ChEBI" id="CHEBI:140523"/>
        <dbReference type="EC" id="3.1.1.11"/>
    </reaction>
</comment>
<dbReference type="Gene3D" id="1.20.140.40">
    <property type="entry name" value="Invertase/pectin methylesterase inhibitor family protein"/>
    <property type="match status" value="1"/>
</dbReference>
<keyword evidence="11" id="KW-0325">Glycoprotein</keyword>
<dbReference type="NCBIfam" id="TIGR01614">
    <property type="entry name" value="PME_inhib"/>
    <property type="match status" value="1"/>
</dbReference>
<evidence type="ECO:0000256" key="16">
    <source>
        <dbReference type="SAM" id="SignalP"/>
    </source>
</evidence>
<sequence length="558" mass="60988">MASLLSFSLLSLFLFLLPSSSATRRHLAEQEQKPMSKPPSFATTTPSKIPQACKATRFQDTCVSSLSNANVPPNPSPLQIIQSAISLSDANLKTAQSMVKSILESSAGNVNRTTAAKNCMELLNNSQYRIARSSGDALPRGKIKDARAWMSAALLFQYDCSGALKYANDTSLTNQTMSFLDTLMSFSSNALSMIVSYDAFGNDTKSWGPPKTERDGVWEFGSETGSGGDSGSWLMGGVPSNLTPDVTVCKNRSDSGCYKTVQEAVNTAPDNEWGRRYVISIKEGVYDEIVRVPLEKKNVVFLGDGMGRTVITGSLTVGQPGISTYNTATVGVLGDGFMARGLTIQNTAGAPTQQAVAFRSDGDLSIMENCEFLGNQDTLYAHSLRQFYKSCRIEGNVDFIFGNSAAIFQDCQILIRPRQENPEKGEKNAVTAHGRTDPAQSTGFVFQNCLINGTEEYTALYRSNPSVHKNFLGRPWKEYSRTVFIHCNLEALVTPQGWLPWSGDFALKTLYYGEFENSGPGSISSQREPWSSRIPAQHVDAYSVQNFIQGDEWIPKSS</sequence>
<dbReference type="AlphaFoldDB" id="A0A9Q0WZR2"/>
<dbReference type="FunFam" id="1.20.140.40:FF:000021">
    <property type="entry name" value="Probable pectinesterase/pectinesterase inhibitor 51"/>
    <property type="match status" value="1"/>
</dbReference>
<accession>A0A9Q0WZR2</accession>
<proteinExistence type="inferred from homology"/>
<evidence type="ECO:0000256" key="1">
    <source>
        <dbReference type="ARBA" id="ARBA00004191"/>
    </source>
</evidence>
<keyword evidence="10" id="KW-1015">Disulfide bond</keyword>
<name>A0A9Q0WZR2_SALPP</name>
<evidence type="ECO:0000313" key="19">
    <source>
        <dbReference type="Proteomes" id="UP001151532"/>
    </source>
</evidence>
<comment type="subcellular location">
    <subcellularLocation>
        <location evidence="1">Secreted</location>
        <location evidence="1">Cell wall</location>
    </subcellularLocation>
</comment>
<evidence type="ECO:0000256" key="14">
    <source>
        <dbReference type="ARBA" id="ARBA00057335"/>
    </source>
</evidence>
<evidence type="ECO:0000256" key="8">
    <source>
        <dbReference type="ARBA" id="ARBA00022801"/>
    </source>
</evidence>
<reference evidence="18" key="1">
    <citation type="submission" date="2022-11" db="EMBL/GenBank/DDBJ databases">
        <authorList>
            <person name="Hyden B.L."/>
            <person name="Feng K."/>
            <person name="Yates T."/>
            <person name="Jawdy S."/>
            <person name="Smart L.B."/>
            <person name="Muchero W."/>
        </authorList>
    </citation>
    <scope>NUCLEOTIDE SEQUENCE</scope>
    <source>
        <tissue evidence="18">Shoot tip</tissue>
    </source>
</reference>
<dbReference type="PANTHER" id="PTHR31707">
    <property type="entry name" value="PECTINESTERASE"/>
    <property type="match status" value="1"/>
</dbReference>
<dbReference type="Pfam" id="PF01095">
    <property type="entry name" value="Pectinesterase"/>
    <property type="match status" value="1"/>
</dbReference>
<feature type="signal peptide" evidence="16">
    <location>
        <begin position="1"/>
        <end position="22"/>
    </location>
</feature>
<dbReference type="InterPro" id="IPR011050">
    <property type="entry name" value="Pectin_lyase_fold/virulence"/>
</dbReference>
<evidence type="ECO:0000256" key="2">
    <source>
        <dbReference type="ARBA" id="ARBA00005184"/>
    </source>
</evidence>
<keyword evidence="9" id="KW-0063">Aspartyl esterase</keyword>
<keyword evidence="19" id="KW-1185">Reference proteome</keyword>
<dbReference type="OrthoDB" id="2019149at2759"/>
<evidence type="ECO:0000256" key="3">
    <source>
        <dbReference type="ARBA" id="ARBA00006027"/>
    </source>
</evidence>
<comment type="function">
    <text evidence="14">Acts in the modification of cell walls via demethylesterification of cell wall pectin.</text>
</comment>